<evidence type="ECO:0000256" key="1">
    <source>
        <dbReference type="SAM" id="MobiDB-lite"/>
    </source>
</evidence>
<evidence type="ECO:0000313" key="3">
    <source>
        <dbReference type="RefSeq" id="XP_025073898.1"/>
    </source>
</evidence>
<name>A0A8N1S7B3_9HYME</name>
<dbReference type="Proteomes" id="UP000504615">
    <property type="component" value="Unplaced"/>
</dbReference>
<dbReference type="AlphaFoldDB" id="A0A8N1S7B3"/>
<reference evidence="3" key="1">
    <citation type="submission" date="2025-08" db="UniProtKB">
        <authorList>
            <consortium name="RefSeq"/>
        </authorList>
    </citation>
    <scope>IDENTIFICATION</scope>
</reference>
<accession>A0A8N1S7B3</accession>
<sequence>MTTFGYRTRTRIGIWNIRSLLKSSCLSQVCRAEGLQLRSWDLNLRSHLRWRMAIYNREMGWIERPLPIRTPTTDAARSPTEAAESVEGRRTNSRPHSPPGTNLTI</sequence>
<keyword evidence="2" id="KW-1185">Reference proteome</keyword>
<feature type="region of interest" description="Disordered" evidence="1">
    <location>
        <begin position="69"/>
        <end position="105"/>
    </location>
</feature>
<dbReference type="GeneID" id="112552565"/>
<organism evidence="2 3">
    <name type="scientific">Pogonomyrmex barbatus</name>
    <name type="common">red harvester ant</name>
    <dbReference type="NCBI Taxonomy" id="144034"/>
    <lineage>
        <taxon>Eukaryota</taxon>
        <taxon>Metazoa</taxon>
        <taxon>Ecdysozoa</taxon>
        <taxon>Arthropoda</taxon>
        <taxon>Hexapoda</taxon>
        <taxon>Insecta</taxon>
        <taxon>Pterygota</taxon>
        <taxon>Neoptera</taxon>
        <taxon>Endopterygota</taxon>
        <taxon>Hymenoptera</taxon>
        <taxon>Apocrita</taxon>
        <taxon>Aculeata</taxon>
        <taxon>Formicoidea</taxon>
        <taxon>Formicidae</taxon>
        <taxon>Myrmicinae</taxon>
        <taxon>Pogonomyrmex</taxon>
    </lineage>
</organism>
<dbReference type="OrthoDB" id="417321at2759"/>
<protein>
    <submittedName>
        <fullName evidence="3">Uncharacterized protein LOC112552565</fullName>
    </submittedName>
</protein>
<evidence type="ECO:0000313" key="2">
    <source>
        <dbReference type="Proteomes" id="UP000504615"/>
    </source>
</evidence>
<dbReference type="RefSeq" id="XP_025073898.1">
    <property type="nucleotide sequence ID" value="XM_025218113.1"/>
</dbReference>
<gene>
    <name evidence="3" type="primary">LOC112552565</name>
</gene>
<proteinExistence type="predicted"/>